<dbReference type="AlphaFoldDB" id="A0A9X9QCG5"/>
<proteinExistence type="predicted"/>
<gene>
    <name evidence="2" type="ORF">BGT96224V316_LOCUS3513</name>
</gene>
<organism evidence="2 3">
    <name type="scientific">Blumeria graminis f. sp. tritici</name>
    <dbReference type="NCBI Taxonomy" id="62690"/>
    <lineage>
        <taxon>Eukaryota</taxon>
        <taxon>Fungi</taxon>
        <taxon>Dikarya</taxon>
        <taxon>Ascomycota</taxon>
        <taxon>Pezizomycotina</taxon>
        <taxon>Leotiomycetes</taxon>
        <taxon>Erysiphales</taxon>
        <taxon>Erysiphaceae</taxon>
        <taxon>Blumeria</taxon>
    </lineage>
</organism>
<name>A0A9X9QCG5_BLUGR</name>
<dbReference type="EMBL" id="LR026988">
    <property type="protein sequence ID" value="VDB85789.1"/>
    <property type="molecule type" value="Genomic_DNA"/>
</dbReference>
<evidence type="ECO:0000313" key="2">
    <source>
        <dbReference type="EMBL" id="VDB85789.1"/>
    </source>
</evidence>
<dbReference type="Pfam" id="PF17667">
    <property type="entry name" value="Pkinase_fungal"/>
    <property type="match status" value="1"/>
</dbReference>
<evidence type="ECO:0000259" key="1">
    <source>
        <dbReference type="Pfam" id="PF17667"/>
    </source>
</evidence>
<dbReference type="InterPro" id="IPR040976">
    <property type="entry name" value="Pkinase_fungal"/>
</dbReference>
<accession>A0A9X9QCG5</accession>
<sequence length="72" mass="8286">MSDQEHGLDSIIQREKGRTSVTIYDANTNKSRRIYLRPNPLIKQMAIVSRGTTVYLSYNLKFVVKISWRAVG</sequence>
<reference evidence="2 3" key="1">
    <citation type="submission" date="2018-08" db="EMBL/GenBank/DDBJ databases">
        <authorList>
            <person name="Muller C M."/>
        </authorList>
    </citation>
    <scope>NUCLEOTIDE SEQUENCE [LARGE SCALE GENOMIC DNA]</scope>
</reference>
<protein>
    <submittedName>
        <fullName evidence="2">Bgt-50219</fullName>
    </submittedName>
</protein>
<keyword evidence="3" id="KW-1185">Reference proteome</keyword>
<feature type="domain" description="Fungal-type protein kinase" evidence="1">
    <location>
        <begin position="1"/>
        <end position="70"/>
    </location>
</feature>
<evidence type="ECO:0000313" key="3">
    <source>
        <dbReference type="Proteomes" id="UP000324639"/>
    </source>
</evidence>
<dbReference type="Proteomes" id="UP000324639">
    <property type="component" value="Chromosome Bgt_-05"/>
</dbReference>